<dbReference type="PANTHER" id="PTHR33840:SF2">
    <property type="entry name" value="TLE1 PHOSPHOLIPASE DOMAIN-CONTAINING PROTEIN"/>
    <property type="match status" value="1"/>
</dbReference>
<dbReference type="Proteomes" id="UP000815677">
    <property type="component" value="Unassembled WGS sequence"/>
</dbReference>
<evidence type="ECO:0000313" key="3">
    <source>
        <dbReference type="EMBL" id="GAT46931.1"/>
    </source>
</evidence>
<evidence type="ECO:0000256" key="1">
    <source>
        <dbReference type="SAM" id="MobiDB-lite"/>
    </source>
</evidence>
<feature type="region of interest" description="Disordered" evidence="1">
    <location>
        <begin position="410"/>
        <end position="438"/>
    </location>
</feature>
<keyword evidence="4" id="KW-1185">Reference proteome</keyword>
<protein>
    <recommendedName>
        <fullName evidence="2">T6SS Phospholipase effector Tle1-like catalytic domain-containing protein</fullName>
    </recommendedName>
</protein>
<name>A0ABQ0LAS6_MYCCL</name>
<feature type="domain" description="T6SS Phospholipase effector Tle1-like catalytic" evidence="2">
    <location>
        <begin position="61"/>
        <end position="358"/>
    </location>
</feature>
<accession>A0ABQ0LAS6</accession>
<gene>
    <name evidence="3" type="ORF">MCHLO_04424</name>
</gene>
<dbReference type="Pfam" id="PF09994">
    <property type="entry name" value="T6SS_Tle1-like_cat"/>
    <property type="match status" value="1"/>
</dbReference>
<reference evidence="3" key="1">
    <citation type="submission" date="2014-09" db="EMBL/GenBank/DDBJ databases">
        <title>Genome sequence of the luminous mushroom Mycena chlorophos for searching fungal bioluminescence genes.</title>
        <authorList>
            <person name="Tanaka Y."/>
            <person name="Kasuga D."/>
            <person name="Oba Y."/>
            <person name="Hase S."/>
            <person name="Sato K."/>
            <person name="Oba Y."/>
            <person name="Sakakibara Y."/>
        </authorList>
    </citation>
    <scope>NUCLEOTIDE SEQUENCE</scope>
</reference>
<proteinExistence type="predicted"/>
<dbReference type="SUPFAM" id="SSF53474">
    <property type="entry name" value="alpha/beta-Hydrolases"/>
    <property type="match status" value="1"/>
</dbReference>
<organism evidence="3 4">
    <name type="scientific">Mycena chlorophos</name>
    <name type="common">Agaric fungus</name>
    <name type="synonym">Agaricus chlorophos</name>
    <dbReference type="NCBI Taxonomy" id="658473"/>
    <lineage>
        <taxon>Eukaryota</taxon>
        <taxon>Fungi</taxon>
        <taxon>Dikarya</taxon>
        <taxon>Basidiomycota</taxon>
        <taxon>Agaricomycotina</taxon>
        <taxon>Agaricomycetes</taxon>
        <taxon>Agaricomycetidae</taxon>
        <taxon>Agaricales</taxon>
        <taxon>Marasmiineae</taxon>
        <taxon>Mycenaceae</taxon>
        <taxon>Mycena</taxon>
    </lineage>
</organism>
<feature type="region of interest" description="Disordered" evidence="1">
    <location>
        <begin position="271"/>
        <end position="304"/>
    </location>
</feature>
<dbReference type="InterPro" id="IPR018712">
    <property type="entry name" value="Tle1-like_cat"/>
</dbReference>
<evidence type="ECO:0000313" key="4">
    <source>
        <dbReference type="Proteomes" id="UP000815677"/>
    </source>
</evidence>
<dbReference type="PANTHER" id="PTHR33840">
    <property type="match status" value="1"/>
</dbReference>
<dbReference type="InterPro" id="IPR029058">
    <property type="entry name" value="AB_hydrolase_fold"/>
</dbReference>
<dbReference type="EMBL" id="DF842918">
    <property type="protein sequence ID" value="GAT46931.1"/>
    <property type="molecule type" value="Genomic_DNA"/>
</dbReference>
<sequence length="548" mass="61200">MEPTHNRSATEATLLGSTLSANGAGNGVSGLPTTSSPTTESSQLLDNSAVNGVIPPSHPFRTLVLCFDGTGDQFDGDNSNIVQFFSMLLKKDRSKQMVYYQAGIGTYTIPQIVNPFWSRVAKFIDEAIAWNLDAHVMAGYEFLMQNYTANDRICLFGFSRGAYIARSLAGMIHKVGLLPASNHQQIPFAYKMYTRADDIGWKQSNAFKKAFSNDVDIEFVGVWDTVNSVGIFPRRLPFTTSNTIVRTFRHAMALDERRAKFKVNFWNRPDEKEQNLGTTGTTPPVASTSTQGSAPKPKPSKQHSHELLEARYARDRSVPTDIEEVWFAGCHCDVGGGSVSNETTTNLARIPLRWMIRECFRANSGIMFDCAGLRAIGLDPDSLYPFVKPRPPPLEVPRGSGMRVLDVRTAERGASDAKDADADTDPDAGTDVPEQPPAAHTYKTEEEHDLLDTLSPVYDQLSLAWFWWVLEILPLKQRYQRGDNQWVTTIWANLGRARFIPKQVQNGVKVHRSVKVRMETPAGEEGETGREVYRPRAKFDLTRTIWVD</sequence>
<evidence type="ECO:0000259" key="2">
    <source>
        <dbReference type="Pfam" id="PF09994"/>
    </source>
</evidence>
<feature type="compositionally biased region" description="Polar residues" evidence="1">
    <location>
        <begin position="275"/>
        <end position="293"/>
    </location>
</feature>
<feature type="compositionally biased region" description="Basic and acidic residues" evidence="1">
    <location>
        <begin position="410"/>
        <end position="421"/>
    </location>
</feature>